<gene>
    <name evidence="1" type="ORF">MSPICULIGERA_LOCUS8160</name>
</gene>
<reference evidence="1" key="1">
    <citation type="submission" date="2023-06" db="EMBL/GenBank/DDBJ databases">
        <authorList>
            <person name="Delattre M."/>
        </authorList>
    </citation>
    <scope>NUCLEOTIDE SEQUENCE</scope>
    <source>
        <strain evidence="1">AF72</strain>
    </source>
</reference>
<accession>A0AA36CIH2</accession>
<evidence type="ECO:0000313" key="1">
    <source>
        <dbReference type="EMBL" id="CAJ0569692.1"/>
    </source>
</evidence>
<dbReference type="AlphaFoldDB" id="A0AA36CIH2"/>
<protein>
    <submittedName>
        <fullName evidence="1">Uncharacterized protein</fullName>
    </submittedName>
</protein>
<organism evidence="1 2">
    <name type="scientific">Mesorhabditis spiculigera</name>
    <dbReference type="NCBI Taxonomy" id="96644"/>
    <lineage>
        <taxon>Eukaryota</taxon>
        <taxon>Metazoa</taxon>
        <taxon>Ecdysozoa</taxon>
        <taxon>Nematoda</taxon>
        <taxon>Chromadorea</taxon>
        <taxon>Rhabditida</taxon>
        <taxon>Rhabditina</taxon>
        <taxon>Rhabditomorpha</taxon>
        <taxon>Rhabditoidea</taxon>
        <taxon>Rhabditidae</taxon>
        <taxon>Mesorhabditinae</taxon>
        <taxon>Mesorhabditis</taxon>
    </lineage>
</organism>
<dbReference type="EMBL" id="CATQJA010002097">
    <property type="protein sequence ID" value="CAJ0569692.1"/>
    <property type="molecule type" value="Genomic_DNA"/>
</dbReference>
<proteinExistence type="predicted"/>
<feature type="non-terminal residue" evidence="1">
    <location>
        <position position="1"/>
    </location>
</feature>
<evidence type="ECO:0000313" key="2">
    <source>
        <dbReference type="Proteomes" id="UP001177023"/>
    </source>
</evidence>
<sequence length="134" mass="15059">MSDPAISVCADVPPPPLNGPLIHECVGNHREEGRGASFYRKNVKKALSSCNLDEPVKNPRQEGRGASSYRKKCKRTFRHESDLVPVQNFGKSRKTLMSGDNPRYCTLLPMTRGFKNIKIVESELLPNFFSIEPQ</sequence>
<comment type="caution">
    <text evidence="1">The sequence shown here is derived from an EMBL/GenBank/DDBJ whole genome shotgun (WGS) entry which is preliminary data.</text>
</comment>
<dbReference type="Proteomes" id="UP001177023">
    <property type="component" value="Unassembled WGS sequence"/>
</dbReference>
<keyword evidence="2" id="KW-1185">Reference proteome</keyword>
<name>A0AA36CIH2_9BILA</name>